<dbReference type="InterPro" id="IPR042097">
    <property type="entry name" value="Aminopeptidase_N-like_N_sf"/>
</dbReference>
<dbReference type="Pfam" id="PF11838">
    <property type="entry name" value="ERAP1_C"/>
    <property type="match status" value="1"/>
</dbReference>
<protein>
    <recommendedName>
        <fullName evidence="12">Aminopeptidase</fullName>
        <ecNumber evidence="12">3.4.11.-</ecNumber>
    </recommendedName>
</protein>
<dbReference type="GO" id="GO:0042277">
    <property type="term" value="F:peptide binding"/>
    <property type="evidence" value="ECO:0007669"/>
    <property type="project" value="TreeGrafter"/>
</dbReference>
<dbReference type="InterPro" id="IPR045357">
    <property type="entry name" value="Aminopeptidase_N-like_N"/>
</dbReference>
<dbReference type="InterPro" id="IPR034016">
    <property type="entry name" value="M1_APN-typ"/>
</dbReference>
<dbReference type="InterPro" id="IPR001930">
    <property type="entry name" value="Peptidase_M1"/>
</dbReference>
<dbReference type="EC" id="3.4.11.-" evidence="12"/>
<evidence type="ECO:0000256" key="4">
    <source>
        <dbReference type="ARBA" id="ARBA00022670"/>
    </source>
</evidence>
<feature type="binding site" evidence="10">
    <location>
        <position position="331"/>
    </location>
    <ligand>
        <name>Zn(2+)</name>
        <dbReference type="ChEBI" id="CHEBI:29105"/>
        <note>catalytic</note>
    </ligand>
</feature>
<evidence type="ECO:0000313" key="16">
    <source>
        <dbReference type="EMBL" id="PIR83629.1"/>
    </source>
</evidence>
<evidence type="ECO:0000256" key="3">
    <source>
        <dbReference type="ARBA" id="ARBA00022438"/>
    </source>
</evidence>
<evidence type="ECO:0000256" key="12">
    <source>
        <dbReference type="RuleBase" id="RU364040"/>
    </source>
</evidence>
<comment type="caution">
    <text evidence="16">The sequence shown here is derived from an EMBL/GenBank/DDBJ whole genome shotgun (WGS) entry which is preliminary data.</text>
</comment>
<evidence type="ECO:0000259" key="14">
    <source>
        <dbReference type="Pfam" id="PF11838"/>
    </source>
</evidence>
<dbReference type="Gene3D" id="2.60.40.1910">
    <property type="match status" value="1"/>
</dbReference>
<keyword evidence="6 12" id="KW-0378">Hydrolase</keyword>
<keyword evidence="3 12" id="KW-0031">Aminopeptidase</keyword>
<dbReference type="GO" id="GO:0043171">
    <property type="term" value="P:peptide catabolic process"/>
    <property type="evidence" value="ECO:0007669"/>
    <property type="project" value="TreeGrafter"/>
</dbReference>
<feature type="binding site" evidence="10">
    <location>
        <position position="308"/>
    </location>
    <ligand>
        <name>Zn(2+)</name>
        <dbReference type="ChEBI" id="CHEBI:29105"/>
        <note>catalytic</note>
    </ligand>
</feature>
<accession>A0A2H0UB43</accession>
<evidence type="ECO:0000256" key="2">
    <source>
        <dbReference type="ARBA" id="ARBA00010136"/>
    </source>
</evidence>
<dbReference type="InterPro" id="IPR050344">
    <property type="entry name" value="Peptidase_M1_aminopeptidases"/>
</dbReference>
<dbReference type="GO" id="GO:0016020">
    <property type="term" value="C:membrane"/>
    <property type="evidence" value="ECO:0007669"/>
    <property type="project" value="TreeGrafter"/>
</dbReference>
<dbReference type="Pfam" id="PF17900">
    <property type="entry name" value="Peptidase_M1_N"/>
    <property type="match status" value="1"/>
</dbReference>
<evidence type="ECO:0000256" key="7">
    <source>
        <dbReference type="ARBA" id="ARBA00022833"/>
    </source>
</evidence>
<dbReference type="CDD" id="cd09601">
    <property type="entry name" value="M1_APN-Q_like"/>
    <property type="match status" value="1"/>
</dbReference>
<evidence type="ECO:0000259" key="15">
    <source>
        <dbReference type="Pfam" id="PF17900"/>
    </source>
</evidence>
<dbReference type="Pfam" id="PF01433">
    <property type="entry name" value="Peptidase_M1"/>
    <property type="match status" value="1"/>
</dbReference>
<dbReference type="GO" id="GO:0008270">
    <property type="term" value="F:zinc ion binding"/>
    <property type="evidence" value="ECO:0007669"/>
    <property type="project" value="UniProtKB-UniRule"/>
</dbReference>
<feature type="active site" description="Proton acceptor" evidence="9">
    <location>
        <position position="309"/>
    </location>
</feature>
<gene>
    <name evidence="16" type="ORF">COU18_03020</name>
</gene>
<keyword evidence="8 12" id="KW-0482">Metalloprotease</keyword>
<proteinExistence type="inferred from homology"/>
<dbReference type="Gene3D" id="1.25.50.20">
    <property type="match status" value="1"/>
</dbReference>
<evidence type="ECO:0000256" key="9">
    <source>
        <dbReference type="PIRSR" id="PIRSR634016-1"/>
    </source>
</evidence>
<dbReference type="GO" id="GO:0006508">
    <property type="term" value="P:proteolysis"/>
    <property type="evidence" value="ECO:0007669"/>
    <property type="project" value="UniProtKB-KW"/>
</dbReference>
<reference evidence="17" key="1">
    <citation type="submission" date="2017-09" db="EMBL/GenBank/DDBJ databases">
        <title>Depth-based differentiation of microbial function through sediment-hosted aquifers and enrichment of novel symbionts in the deep terrestrial subsurface.</title>
        <authorList>
            <person name="Probst A.J."/>
            <person name="Ladd B."/>
            <person name="Jarett J.K."/>
            <person name="Geller-Mcgrath D.E."/>
            <person name="Sieber C.M.K."/>
            <person name="Emerson J.B."/>
            <person name="Anantharaman K."/>
            <person name="Thomas B.C."/>
            <person name="Malmstrom R."/>
            <person name="Stieglmeier M."/>
            <person name="Klingl A."/>
            <person name="Woyke T."/>
            <person name="Ryan C.M."/>
            <person name="Banfield J.F."/>
        </authorList>
    </citation>
    <scope>NUCLEOTIDE SEQUENCE [LARGE SCALE GENOMIC DNA]</scope>
</reference>
<evidence type="ECO:0000256" key="8">
    <source>
        <dbReference type="ARBA" id="ARBA00023049"/>
    </source>
</evidence>
<sequence>MKKTRKKTRNEVRLTTDVVPTKYEISLKPDLKKFVFEGEETIHITLKRPTRQITLHSKELKIKSAVVVEKKGEISAQKITYDEKAETATFIFKDTLPKGSIRLKILFRGILNDKMHGFYRSSYVSNGKTHHLAVTQLESTDARRAFPCFDEPAMKAVFDIALVIPEKSTAISNTVVVRTTAQSSGYKTVHFAPTPRMSTYLLAFIVGDFEYIEKKSTDGVLVRVFTTPGKKHQAAFALDCAAKTISFFNTYFDIPYPMPVLNMIAIPDFSAGAMENWGAITYRESALLVDKENSSTMNKQWVALVIAHEIAHQWFGNLVTMEWWTHLWLNEGFASYIEYLAVDHVFPKWDIWTQFLHVDFSAAMHADGLKHTHPIEVEVHHPREITAVFDAVSYSKGASIIRMIAEYLGEKDFRDGLRYYLKKHRYGNTSTTDLWNALQKISGKPVGKIMANWTGKAGYPLLTISESGKYFNLKQSRFFASPLSEKHAHDHTLWHVPVSFQTGSRKRDRFIMNGRTVQFQKADKSWIKLNVNESGFYRTQYSDRLRGLLAEPIRTKRLKTRDRLGLARDIMALAEPGKLSTVDGLQFATHYAKENEYVVWTAVSGGLAKIHSLIAHEQFLKEYETFALEIFTGIRKKTSWNTKPKKHSDALLKVLVLASLGKYGDIRTIDHARKLFASIKGSVNAIPADLRGVVYSLVARYGNAKEYAKLLRLYRTATLHEEKNRIGSALGNFRQKDLLQKTLAFAISKGVRRQDSVRMISSVTINPEGTELAWSFMKRNWKVFLERYGASREVSYLLSPLSVSTSVSTAKDIERFLKKNPAPGTERTVRQVLEQIRYNAAWLARDRKKLSEFLSK</sequence>
<dbReference type="InterPro" id="IPR014782">
    <property type="entry name" value="Peptidase_M1_dom"/>
</dbReference>
<comment type="catalytic activity">
    <reaction evidence="1">
        <text>Release of an N-terminal amino acid, Xaa-|-Yaa- from a peptide, amide or arylamide. Xaa is preferably Ala, but may be most amino acids including Pro (slow action). When a terminal hydrophobic residue is followed by a prolyl residue, the two may be released as an intact Xaa-Pro dipeptide.</text>
        <dbReference type="EC" id="3.4.11.2"/>
    </reaction>
</comment>
<feature type="site" description="Transition state stabilizer" evidence="11">
    <location>
        <position position="394"/>
    </location>
</feature>
<keyword evidence="4 12" id="KW-0645">Protease</keyword>
<comment type="cofactor">
    <cofactor evidence="10 12">
        <name>Zn(2+)</name>
        <dbReference type="ChEBI" id="CHEBI:29105"/>
    </cofactor>
    <text evidence="10 12">Binds 1 zinc ion per subunit.</text>
</comment>
<feature type="domain" description="Peptidase M1 membrane alanine aminopeptidase" evidence="13">
    <location>
        <begin position="236"/>
        <end position="453"/>
    </location>
</feature>
<dbReference type="GO" id="GO:0016285">
    <property type="term" value="F:alanyl aminopeptidase activity"/>
    <property type="evidence" value="ECO:0007669"/>
    <property type="project" value="UniProtKB-EC"/>
</dbReference>
<dbReference type="GO" id="GO:0070006">
    <property type="term" value="F:metalloaminopeptidase activity"/>
    <property type="evidence" value="ECO:0007669"/>
    <property type="project" value="TreeGrafter"/>
</dbReference>
<keyword evidence="5 10" id="KW-0479">Metal-binding</keyword>
<evidence type="ECO:0000256" key="10">
    <source>
        <dbReference type="PIRSR" id="PIRSR634016-3"/>
    </source>
</evidence>
<dbReference type="FunFam" id="1.10.390.10:FF:000001">
    <property type="entry name" value="Aminopeptidase"/>
    <property type="match status" value="1"/>
</dbReference>
<dbReference type="GO" id="GO:0005737">
    <property type="term" value="C:cytoplasm"/>
    <property type="evidence" value="ECO:0007669"/>
    <property type="project" value="TreeGrafter"/>
</dbReference>
<evidence type="ECO:0000256" key="11">
    <source>
        <dbReference type="PIRSR" id="PIRSR634016-4"/>
    </source>
</evidence>
<evidence type="ECO:0000313" key="17">
    <source>
        <dbReference type="Proteomes" id="UP000231192"/>
    </source>
</evidence>
<dbReference type="InterPro" id="IPR024571">
    <property type="entry name" value="ERAP1-like_C_dom"/>
</dbReference>
<dbReference type="PANTHER" id="PTHR11533">
    <property type="entry name" value="PROTEASE M1 ZINC METALLOPROTEASE"/>
    <property type="match status" value="1"/>
</dbReference>
<dbReference type="EMBL" id="PFBK01000008">
    <property type="protein sequence ID" value="PIR83629.1"/>
    <property type="molecule type" value="Genomic_DNA"/>
</dbReference>
<feature type="binding site" evidence="10">
    <location>
        <position position="312"/>
    </location>
    <ligand>
        <name>Zn(2+)</name>
        <dbReference type="ChEBI" id="CHEBI:29105"/>
        <note>catalytic</note>
    </ligand>
</feature>
<dbReference type="Gene3D" id="2.60.40.1730">
    <property type="entry name" value="tricorn interacting facor f3 domain"/>
    <property type="match status" value="1"/>
</dbReference>
<comment type="similarity">
    <text evidence="2 12">Belongs to the peptidase M1 family.</text>
</comment>
<feature type="domain" description="Aminopeptidase N-like N-terminal" evidence="15">
    <location>
        <begin position="19"/>
        <end position="201"/>
    </location>
</feature>
<dbReference type="Proteomes" id="UP000231192">
    <property type="component" value="Unassembled WGS sequence"/>
</dbReference>
<feature type="domain" description="ERAP1-like C-terminal" evidence="14">
    <location>
        <begin position="526"/>
        <end position="837"/>
    </location>
</feature>
<dbReference type="SUPFAM" id="SSF63737">
    <property type="entry name" value="Leukotriene A4 hydrolase N-terminal domain"/>
    <property type="match status" value="1"/>
</dbReference>
<dbReference type="SUPFAM" id="SSF55486">
    <property type="entry name" value="Metalloproteases ('zincins'), catalytic domain"/>
    <property type="match status" value="1"/>
</dbReference>
<dbReference type="FunFam" id="2.60.40.1730:FF:000002">
    <property type="entry name" value="Aminopeptidase"/>
    <property type="match status" value="1"/>
</dbReference>
<evidence type="ECO:0000256" key="5">
    <source>
        <dbReference type="ARBA" id="ARBA00022723"/>
    </source>
</evidence>
<dbReference type="GO" id="GO:0005615">
    <property type="term" value="C:extracellular space"/>
    <property type="evidence" value="ECO:0007669"/>
    <property type="project" value="TreeGrafter"/>
</dbReference>
<keyword evidence="7 10" id="KW-0862">Zinc</keyword>
<evidence type="ECO:0000256" key="6">
    <source>
        <dbReference type="ARBA" id="ARBA00022801"/>
    </source>
</evidence>
<organism evidence="16 17">
    <name type="scientific">Candidatus Kaiserbacteria bacterium CG10_big_fil_rev_8_21_14_0_10_51_14</name>
    <dbReference type="NCBI Taxonomy" id="1974610"/>
    <lineage>
        <taxon>Bacteria</taxon>
        <taxon>Candidatus Kaiseribacteriota</taxon>
    </lineage>
</organism>
<evidence type="ECO:0000256" key="1">
    <source>
        <dbReference type="ARBA" id="ARBA00000098"/>
    </source>
</evidence>
<dbReference type="PRINTS" id="PR00756">
    <property type="entry name" value="ALADIPTASE"/>
</dbReference>
<dbReference type="AlphaFoldDB" id="A0A2H0UB43"/>
<dbReference type="InterPro" id="IPR027268">
    <property type="entry name" value="Peptidase_M4/M1_CTD_sf"/>
</dbReference>
<name>A0A2H0UB43_9BACT</name>
<dbReference type="Gene3D" id="1.10.390.10">
    <property type="entry name" value="Neutral Protease Domain 2"/>
    <property type="match status" value="1"/>
</dbReference>
<evidence type="ECO:0000259" key="13">
    <source>
        <dbReference type="Pfam" id="PF01433"/>
    </source>
</evidence>
<dbReference type="PANTHER" id="PTHR11533:SF174">
    <property type="entry name" value="PUROMYCIN-SENSITIVE AMINOPEPTIDASE-RELATED"/>
    <property type="match status" value="1"/>
</dbReference>